<dbReference type="AlphaFoldDB" id="A0A0J1HHP6"/>
<keyword evidence="4" id="KW-1185">Reference proteome</keyword>
<comment type="caution">
    <text evidence="3">The sequence shown here is derived from an EMBL/GenBank/DDBJ whole genome shotgun (WGS) entry which is preliminary data.</text>
</comment>
<evidence type="ECO:0000256" key="1">
    <source>
        <dbReference type="SAM" id="Coils"/>
    </source>
</evidence>
<gene>
    <name evidence="3" type="ORF">ABT57_04325</name>
</gene>
<dbReference type="EMBL" id="LDOU01000004">
    <property type="protein sequence ID" value="KLV11123.1"/>
    <property type="molecule type" value="Genomic_DNA"/>
</dbReference>
<protein>
    <submittedName>
        <fullName evidence="3">Uncharacterized protein</fullName>
    </submittedName>
</protein>
<accession>A0A0J1HHP6</accession>
<keyword evidence="2" id="KW-0812">Transmembrane</keyword>
<dbReference type="RefSeq" id="WP_047883960.1">
    <property type="nucleotide sequence ID" value="NZ_LDOU01000004.1"/>
</dbReference>
<organism evidence="3 4">
    <name type="scientific">Photobacterium ganghwense</name>
    <dbReference type="NCBI Taxonomy" id="320778"/>
    <lineage>
        <taxon>Bacteria</taxon>
        <taxon>Pseudomonadati</taxon>
        <taxon>Pseudomonadota</taxon>
        <taxon>Gammaproteobacteria</taxon>
        <taxon>Vibrionales</taxon>
        <taxon>Vibrionaceae</taxon>
        <taxon>Photobacterium</taxon>
    </lineage>
</organism>
<proteinExistence type="predicted"/>
<keyword evidence="2" id="KW-1133">Transmembrane helix</keyword>
<name>A0A0J1HHP6_9GAMM</name>
<sequence length="231" mass="26160">MSNNNNQTSIFRRFFQGLLNPFKANWTESIHFVIIAVGIVVSGYWAYHTFDILSQKEVAEANLAKTNSDLEKAQLELKELRAKIDGTISSDISIDVEQHTLSNNKIGLIISVTVKNNGTQDIDMTWEKTPLKVYKLAYKEDLIANKGVQTPYLYRSLKTENEEDNVSINNLYLFVGAQKSLSFFVEVEANNLYYIAFESKVDASTKNNLDQHGKTGVWLSSKYVFAKANII</sequence>
<keyword evidence="2" id="KW-0472">Membrane</keyword>
<dbReference type="Proteomes" id="UP000035909">
    <property type="component" value="Unassembled WGS sequence"/>
</dbReference>
<feature type="transmembrane region" description="Helical" evidence="2">
    <location>
        <begin position="29"/>
        <end position="47"/>
    </location>
</feature>
<keyword evidence="1" id="KW-0175">Coiled coil</keyword>
<evidence type="ECO:0000256" key="2">
    <source>
        <dbReference type="SAM" id="Phobius"/>
    </source>
</evidence>
<evidence type="ECO:0000313" key="3">
    <source>
        <dbReference type="EMBL" id="KLV11123.1"/>
    </source>
</evidence>
<dbReference type="STRING" id="320778.ABT57_04325"/>
<feature type="coiled-coil region" evidence="1">
    <location>
        <begin position="56"/>
        <end position="90"/>
    </location>
</feature>
<evidence type="ECO:0000313" key="4">
    <source>
        <dbReference type="Proteomes" id="UP000035909"/>
    </source>
</evidence>
<dbReference type="PATRIC" id="fig|320778.3.peg.928"/>
<reference evidence="3 4" key="1">
    <citation type="submission" date="2015-05" db="EMBL/GenBank/DDBJ databases">
        <title>Photobacterium galathea sp. nov.</title>
        <authorList>
            <person name="Machado H."/>
            <person name="Gram L."/>
        </authorList>
    </citation>
    <scope>NUCLEOTIDE SEQUENCE [LARGE SCALE GENOMIC DNA]</scope>
    <source>
        <strain evidence="3 4">DSM 22954</strain>
    </source>
</reference>